<dbReference type="Proteomes" id="UP000297855">
    <property type="component" value="Unassembled WGS sequence"/>
</dbReference>
<dbReference type="PANTHER" id="PTHR21666:SF270">
    <property type="entry name" value="MUREIN HYDROLASE ACTIVATOR ENVC"/>
    <property type="match status" value="1"/>
</dbReference>
<proteinExistence type="predicted"/>
<dbReference type="Gene3D" id="2.70.70.10">
    <property type="entry name" value="Glucose Permease (Domain IIA)"/>
    <property type="match status" value="1"/>
</dbReference>
<dbReference type="SUPFAM" id="SSF51261">
    <property type="entry name" value="Duplicated hybrid motif"/>
    <property type="match status" value="1"/>
</dbReference>
<dbReference type="InterPro" id="IPR011055">
    <property type="entry name" value="Dup_hybrid_motif"/>
</dbReference>
<dbReference type="GO" id="GO:0004222">
    <property type="term" value="F:metalloendopeptidase activity"/>
    <property type="evidence" value="ECO:0007669"/>
    <property type="project" value="TreeGrafter"/>
</dbReference>
<evidence type="ECO:0000256" key="1">
    <source>
        <dbReference type="SAM" id="SignalP"/>
    </source>
</evidence>
<reference evidence="3" key="1">
    <citation type="journal article" date="2019" name="PLoS Negl. Trop. Dis.">
        <title>Revisiting the worldwide diversity of Leptospira species in the environment.</title>
        <authorList>
            <person name="Vincent A.T."/>
            <person name="Schiettekatte O."/>
            <person name="Bourhy P."/>
            <person name="Veyrier F.J."/>
            <person name="Picardeau M."/>
        </authorList>
    </citation>
    <scope>NUCLEOTIDE SEQUENCE [LARGE SCALE GENOMIC DNA]</scope>
    <source>
        <strain evidence="3">SCS5</strain>
    </source>
</reference>
<dbReference type="CDD" id="cd12797">
    <property type="entry name" value="M23_peptidase"/>
    <property type="match status" value="1"/>
</dbReference>
<dbReference type="OrthoDB" id="9809488at2"/>
<keyword evidence="4" id="KW-1185">Reference proteome</keyword>
<gene>
    <name evidence="3" type="ORF">EHO61_11475</name>
</gene>
<dbReference type="InterPro" id="IPR050570">
    <property type="entry name" value="Cell_wall_metabolism_enzyme"/>
</dbReference>
<feature type="chain" id="PRO_5020587969" evidence="1">
    <location>
        <begin position="19"/>
        <end position="393"/>
    </location>
</feature>
<evidence type="ECO:0000313" key="4">
    <source>
        <dbReference type="Proteomes" id="UP000297855"/>
    </source>
</evidence>
<sequence length="393" mass="43456">MRSGILLLLFLAVFYPVAGDPVESCDSKQVCYSVESGGSDGSIFLRAKWLPPEAYFTVYLTVSGENTVTNPKTPLSVVLQGPEHKKALDLIKIDPVLRFSPQVSLVSYYGKLHAVHDDTYVYLLPYEGKAWVSVGYNSGNEHRGDAAQSIDFQMPEGTPILAARDGTVVETEDKFEEGRIDPILIDKANRVIIAHSDGTVAIYGHLKKSGVSVSVGQKVIAGTRIGFSGNTGYTSGPHLHFEVYAPEENRRKKSFATLFRTESGEAEFLTEENAYWYPENKRFPGFPVTDLGQLCISSARPQTGSDPECLETVPVQKDFYLSMPIYKSGPYEFEAKLFRSGEKKAVLEFSDKIPAGVTSVSWNFPPIAIKGKYTLRIRLGEKEIGDKTFQILP</sequence>
<feature type="domain" description="M23ase beta-sheet core" evidence="2">
    <location>
        <begin position="148"/>
        <end position="245"/>
    </location>
</feature>
<evidence type="ECO:0000259" key="2">
    <source>
        <dbReference type="Pfam" id="PF01551"/>
    </source>
</evidence>
<feature type="signal peptide" evidence="1">
    <location>
        <begin position="1"/>
        <end position="18"/>
    </location>
</feature>
<evidence type="ECO:0000313" key="3">
    <source>
        <dbReference type="EMBL" id="TGK18068.1"/>
    </source>
</evidence>
<dbReference type="EMBL" id="RQEV01000011">
    <property type="protein sequence ID" value="TGK18068.1"/>
    <property type="molecule type" value="Genomic_DNA"/>
</dbReference>
<organism evidence="3 4">
    <name type="scientific">Leptospira fluminis</name>
    <dbReference type="NCBI Taxonomy" id="2484979"/>
    <lineage>
        <taxon>Bacteria</taxon>
        <taxon>Pseudomonadati</taxon>
        <taxon>Spirochaetota</taxon>
        <taxon>Spirochaetia</taxon>
        <taxon>Leptospirales</taxon>
        <taxon>Leptospiraceae</taxon>
        <taxon>Leptospira</taxon>
    </lineage>
</organism>
<accession>A0A4R9GP00</accession>
<dbReference type="PANTHER" id="PTHR21666">
    <property type="entry name" value="PEPTIDASE-RELATED"/>
    <property type="match status" value="1"/>
</dbReference>
<keyword evidence="1" id="KW-0732">Signal</keyword>
<dbReference type="AlphaFoldDB" id="A0A4R9GP00"/>
<dbReference type="Pfam" id="PF01551">
    <property type="entry name" value="Peptidase_M23"/>
    <property type="match status" value="1"/>
</dbReference>
<dbReference type="InterPro" id="IPR016047">
    <property type="entry name" value="M23ase_b-sheet_dom"/>
</dbReference>
<dbReference type="RefSeq" id="WP_135813721.1">
    <property type="nucleotide sequence ID" value="NZ_RQEV01000011.1"/>
</dbReference>
<protein>
    <submittedName>
        <fullName evidence="3">M23 family metallopeptidase</fullName>
    </submittedName>
</protein>
<name>A0A4R9GP00_9LEPT</name>
<comment type="caution">
    <text evidence="3">The sequence shown here is derived from an EMBL/GenBank/DDBJ whole genome shotgun (WGS) entry which is preliminary data.</text>
</comment>